<keyword evidence="1" id="KW-0472">Membrane</keyword>
<keyword evidence="1" id="KW-1133">Transmembrane helix</keyword>
<accession>A0A915IKM5</accession>
<dbReference type="AlphaFoldDB" id="A0A915IKM5"/>
<keyword evidence="2" id="KW-1185">Reference proteome</keyword>
<sequence>MEPRRIWRCLLYKKGEHAPGRWRLERRCHFDRRFLSTGSGYDRGMTRVGLCGGQSSSWLWRIGCHDLKMTGSRWLTMGSDAGLQRRSMNGFKCSMEMVCGGLGASSEWMVTTFSATGDASVMIKGPMKLGWILFPFRVLIKRTRSLMVRSRVWAFRSKYSLLTAVAVSRLALIFSCILSWACVRICWYTS</sequence>
<dbReference type="WBParaSite" id="nRc.2.0.1.t14732-RA">
    <property type="protein sequence ID" value="nRc.2.0.1.t14732-RA"/>
    <property type="gene ID" value="nRc.2.0.1.g14732"/>
</dbReference>
<feature type="transmembrane region" description="Helical" evidence="1">
    <location>
        <begin position="161"/>
        <end position="181"/>
    </location>
</feature>
<name>A0A915IKM5_ROMCU</name>
<proteinExistence type="predicted"/>
<organism evidence="2 3">
    <name type="scientific">Romanomermis culicivorax</name>
    <name type="common">Nematode worm</name>
    <dbReference type="NCBI Taxonomy" id="13658"/>
    <lineage>
        <taxon>Eukaryota</taxon>
        <taxon>Metazoa</taxon>
        <taxon>Ecdysozoa</taxon>
        <taxon>Nematoda</taxon>
        <taxon>Enoplea</taxon>
        <taxon>Dorylaimia</taxon>
        <taxon>Mermithida</taxon>
        <taxon>Mermithoidea</taxon>
        <taxon>Mermithidae</taxon>
        <taxon>Romanomermis</taxon>
    </lineage>
</organism>
<evidence type="ECO:0000313" key="2">
    <source>
        <dbReference type="Proteomes" id="UP000887565"/>
    </source>
</evidence>
<dbReference type="Proteomes" id="UP000887565">
    <property type="component" value="Unplaced"/>
</dbReference>
<protein>
    <submittedName>
        <fullName evidence="3">Uncharacterized protein</fullName>
    </submittedName>
</protein>
<keyword evidence="1" id="KW-0812">Transmembrane</keyword>
<evidence type="ECO:0000313" key="3">
    <source>
        <dbReference type="WBParaSite" id="nRc.2.0.1.t14732-RA"/>
    </source>
</evidence>
<reference evidence="3" key="1">
    <citation type="submission" date="2022-11" db="UniProtKB">
        <authorList>
            <consortium name="WormBaseParasite"/>
        </authorList>
    </citation>
    <scope>IDENTIFICATION</scope>
</reference>
<evidence type="ECO:0000256" key="1">
    <source>
        <dbReference type="SAM" id="Phobius"/>
    </source>
</evidence>